<dbReference type="Pfam" id="PF09350">
    <property type="entry name" value="DJC28_CD"/>
    <property type="match status" value="1"/>
</dbReference>
<accession>A0A7Y9UTU2</accession>
<feature type="region of interest" description="Disordered" evidence="1">
    <location>
        <begin position="1"/>
        <end position="28"/>
    </location>
</feature>
<comment type="caution">
    <text evidence="3">The sequence shown here is derived from an EMBL/GenBank/DDBJ whole genome shotgun (WGS) entry which is preliminary data.</text>
</comment>
<protein>
    <recommendedName>
        <fullName evidence="2">DnaJ homologue subfamily C member 28 conserved domain-containing protein</fullName>
    </recommendedName>
</protein>
<dbReference type="AlphaFoldDB" id="A0A7Y9UTU2"/>
<evidence type="ECO:0000256" key="1">
    <source>
        <dbReference type="SAM" id="MobiDB-lite"/>
    </source>
</evidence>
<evidence type="ECO:0000313" key="3">
    <source>
        <dbReference type="EMBL" id="NYG59159.1"/>
    </source>
</evidence>
<organism evidence="3 4">
    <name type="scientific">Nocardioides daedukensis</name>
    <dbReference type="NCBI Taxonomy" id="634462"/>
    <lineage>
        <taxon>Bacteria</taxon>
        <taxon>Bacillati</taxon>
        <taxon>Actinomycetota</taxon>
        <taxon>Actinomycetes</taxon>
        <taxon>Propionibacteriales</taxon>
        <taxon>Nocardioidaceae</taxon>
        <taxon>Nocardioides</taxon>
    </lineage>
</organism>
<dbReference type="EMBL" id="JACCAA010000001">
    <property type="protein sequence ID" value="NYG59159.1"/>
    <property type="molecule type" value="Genomic_DNA"/>
</dbReference>
<reference evidence="3 4" key="1">
    <citation type="submission" date="2020-07" db="EMBL/GenBank/DDBJ databases">
        <title>Sequencing the genomes of 1000 actinobacteria strains.</title>
        <authorList>
            <person name="Klenk H.-P."/>
        </authorList>
    </citation>
    <scope>NUCLEOTIDE SEQUENCE [LARGE SCALE GENOMIC DNA]</scope>
    <source>
        <strain evidence="3 4">DSM 23819</strain>
    </source>
</reference>
<dbReference type="InterPro" id="IPR018961">
    <property type="entry name" value="DnaJ_homolog_subfam-C_membr-28"/>
</dbReference>
<feature type="region of interest" description="Disordered" evidence="1">
    <location>
        <begin position="158"/>
        <end position="188"/>
    </location>
</feature>
<feature type="domain" description="DnaJ homologue subfamily C member 28 conserved" evidence="2">
    <location>
        <begin position="37"/>
        <end position="103"/>
    </location>
</feature>
<name>A0A7Y9UTU2_9ACTN</name>
<evidence type="ECO:0000313" key="4">
    <source>
        <dbReference type="Proteomes" id="UP000540656"/>
    </source>
</evidence>
<sequence>MPERENWSEDQPKRGIEPVPKGKDGAAAARIRQQHLWVDLQVQEAMARGEFDDLPGAGKPIKDLGEHHDPDWWLKKLVEREKISVLPSALALRKEDLELDAQLDKENIEGRVVKALEDFNRRIINARRQLEGGPPVITPLRDIDAEVAAWRERRAARRAAGEAAGRAGNQARKDVSEKRSLRRLWRRR</sequence>
<proteinExistence type="predicted"/>
<evidence type="ECO:0000259" key="2">
    <source>
        <dbReference type="Pfam" id="PF09350"/>
    </source>
</evidence>
<feature type="compositionally biased region" description="Basic and acidic residues" evidence="1">
    <location>
        <begin position="1"/>
        <end position="24"/>
    </location>
</feature>
<dbReference type="RefSeq" id="WP_179502239.1">
    <property type="nucleotide sequence ID" value="NZ_JACCAA010000001.1"/>
</dbReference>
<keyword evidence="4" id="KW-1185">Reference proteome</keyword>
<gene>
    <name evidence="3" type="ORF">BJ980_002082</name>
</gene>
<dbReference type="Proteomes" id="UP000540656">
    <property type="component" value="Unassembled WGS sequence"/>
</dbReference>
<feature type="compositionally biased region" description="Low complexity" evidence="1">
    <location>
        <begin position="161"/>
        <end position="170"/>
    </location>
</feature>